<protein>
    <submittedName>
        <fullName evidence="1">Uncharacterized protein</fullName>
    </submittedName>
</protein>
<evidence type="ECO:0000313" key="1">
    <source>
        <dbReference type="EMBL" id="MBX65540.1"/>
    </source>
</evidence>
<organism evidence="1">
    <name type="scientific">Rhizophora mucronata</name>
    <name type="common">Asiatic mangrove</name>
    <dbReference type="NCBI Taxonomy" id="61149"/>
    <lineage>
        <taxon>Eukaryota</taxon>
        <taxon>Viridiplantae</taxon>
        <taxon>Streptophyta</taxon>
        <taxon>Embryophyta</taxon>
        <taxon>Tracheophyta</taxon>
        <taxon>Spermatophyta</taxon>
        <taxon>Magnoliopsida</taxon>
        <taxon>eudicotyledons</taxon>
        <taxon>Gunneridae</taxon>
        <taxon>Pentapetalae</taxon>
        <taxon>rosids</taxon>
        <taxon>fabids</taxon>
        <taxon>Malpighiales</taxon>
        <taxon>Rhizophoraceae</taxon>
        <taxon>Rhizophora</taxon>
    </lineage>
</organism>
<proteinExistence type="predicted"/>
<reference evidence="1" key="1">
    <citation type="submission" date="2018-02" db="EMBL/GenBank/DDBJ databases">
        <title>Rhizophora mucronata_Transcriptome.</title>
        <authorList>
            <person name="Meera S.P."/>
            <person name="Sreeshan A."/>
            <person name="Augustine A."/>
        </authorList>
    </citation>
    <scope>NUCLEOTIDE SEQUENCE</scope>
    <source>
        <tissue evidence="1">Leaf</tissue>
    </source>
</reference>
<dbReference type="EMBL" id="GGEC01085056">
    <property type="protein sequence ID" value="MBX65540.1"/>
    <property type="molecule type" value="Transcribed_RNA"/>
</dbReference>
<accession>A0A2P2QER9</accession>
<dbReference type="AlphaFoldDB" id="A0A2P2QER9"/>
<name>A0A2P2QER9_RHIMU</name>
<sequence>MFSTSFRNIRCGTIGRALSELHFLIRRTFTLGKDLGNSTSLGQLLILSHNREG</sequence>